<protein>
    <submittedName>
        <fullName evidence="3">Amidohydrolase family protein</fullName>
    </submittedName>
</protein>
<dbReference type="InterPro" id="IPR032465">
    <property type="entry name" value="ACMSD"/>
</dbReference>
<dbReference type="InterPro" id="IPR006680">
    <property type="entry name" value="Amidohydro-rel"/>
</dbReference>
<dbReference type="RefSeq" id="WP_379510805.1">
    <property type="nucleotide sequence ID" value="NZ_JBHRTQ010000014.1"/>
</dbReference>
<keyword evidence="1" id="KW-0456">Lyase</keyword>
<dbReference type="Proteomes" id="UP001595604">
    <property type="component" value="Unassembled WGS sequence"/>
</dbReference>
<evidence type="ECO:0000313" key="4">
    <source>
        <dbReference type="Proteomes" id="UP001595604"/>
    </source>
</evidence>
<accession>A0ABV7IRV9</accession>
<gene>
    <name evidence="3" type="ORF">ACFOD9_14300</name>
</gene>
<name>A0ABV7IRV9_9SPHN</name>
<dbReference type="SUPFAM" id="SSF51556">
    <property type="entry name" value="Metallo-dependent hydrolases"/>
    <property type="match status" value="1"/>
</dbReference>
<feature type="domain" description="Amidohydrolase-related" evidence="2">
    <location>
        <begin position="173"/>
        <end position="418"/>
    </location>
</feature>
<evidence type="ECO:0000256" key="1">
    <source>
        <dbReference type="ARBA" id="ARBA00023239"/>
    </source>
</evidence>
<evidence type="ECO:0000313" key="3">
    <source>
        <dbReference type="EMBL" id="MFC3175426.1"/>
    </source>
</evidence>
<dbReference type="PANTHER" id="PTHR21240">
    <property type="entry name" value="2-AMINO-3-CARBOXYLMUCONATE-6-SEMIALDEHYDE DECARBOXYLASE"/>
    <property type="match status" value="1"/>
</dbReference>
<reference evidence="4" key="1">
    <citation type="journal article" date="2019" name="Int. J. Syst. Evol. Microbiol.">
        <title>The Global Catalogue of Microorganisms (GCM) 10K type strain sequencing project: providing services to taxonomists for standard genome sequencing and annotation.</title>
        <authorList>
            <consortium name="The Broad Institute Genomics Platform"/>
            <consortium name="The Broad Institute Genome Sequencing Center for Infectious Disease"/>
            <person name="Wu L."/>
            <person name="Ma J."/>
        </authorList>
    </citation>
    <scope>NUCLEOTIDE SEQUENCE [LARGE SCALE GENOMIC DNA]</scope>
    <source>
        <strain evidence="4">KCTC 42984</strain>
    </source>
</reference>
<proteinExistence type="predicted"/>
<dbReference type="Pfam" id="PF04909">
    <property type="entry name" value="Amidohydro_2"/>
    <property type="match status" value="1"/>
</dbReference>
<keyword evidence="4" id="KW-1185">Reference proteome</keyword>
<dbReference type="PANTHER" id="PTHR21240:SF28">
    <property type="entry name" value="ISO-OROTATE DECARBOXYLASE (EUROFUNG)"/>
    <property type="match status" value="1"/>
</dbReference>
<sequence length="420" mass="47946">MTDGSDTRAKASDADHYWLMEGFTDGGERVPLDERHMQGLDPSLKGIKIVDCDTHFSEPPDLFRNAPAKYKDRMPVMRTVDGFDKWFIGDRSFGLTGGNVIGNDRSKLYGRLAYPRLELGDPGSYRVKERLERMDEMGVHAHICFQNGGVTQAGSLMALGDDELALVIIQTFNDACAARQEESGNRLFSLPQLPMWDRAATMAEARRCIDLGLKGFVLPDKPERIGKPSWSNSYWDELWEMCEATGTPLNFHLNSSLNPQALTWDEFEFEQRLAVVGMMMSIANASNLGNWMVSGILDRYPKLKIGLIESGMGWIPFVVEMLEHQFDEMMPNFKKTLQKRPTEYFRDNFWCTFWYESIAPSKMLDLVGEDKVLFETDYPHPTSLYPDVQEHIVKVLGHHDYAIKKKILETNAVKLYNLPF</sequence>
<dbReference type="InterPro" id="IPR032466">
    <property type="entry name" value="Metal_Hydrolase"/>
</dbReference>
<dbReference type="Gene3D" id="3.20.20.140">
    <property type="entry name" value="Metal-dependent hydrolases"/>
    <property type="match status" value="1"/>
</dbReference>
<organism evidence="3 4">
    <name type="scientific">Novosphingobium bradum</name>
    <dbReference type="NCBI Taxonomy" id="1737444"/>
    <lineage>
        <taxon>Bacteria</taxon>
        <taxon>Pseudomonadati</taxon>
        <taxon>Pseudomonadota</taxon>
        <taxon>Alphaproteobacteria</taxon>
        <taxon>Sphingomonadales</taxon>
        <taxon>Sphingomonadaceae</taxon>
        <taxon>Novosphingobium</taxon>
    </lineage>
</organism>
<comment type="caution">
    <text evidence="3">The sequence shown here is derived from an EMBL/GenBank/DDBJ whole genome shotgun (WGS) entry which is preliminary data.</text>
</comment>
<evidence type="ECO:0000259" key="2">
    <source>
        <dbReference type="Pfam" id="PF04909"/>
    </source>
</evidence>
<dbReference type="EMBL" id="JBHRTQ010000014">
    <property type="protein sequence ID" value="MFC3175426.1"/>
    <property type="molecule type" value="Genomic_DNA"/>
</dbReference>